<evidence type="ECO:0000256" key="4">
    <source>
        <dbReference type="ARBA" id="ARBA00022679"/>
    </source>
</evidence>
<evidence type="ECO:0000256" key="3">
    <source>
        <dbReference type="ARBA" id="ARBA00022553"/>
    </source>
</evidence>
<protein>
    <recommendedName>
        <fullName evidence="2">histidine kinase</fullName>
        <ecNumber evidence="2">2.7.13.3</ecNumber>
    </recommendedName>
</protein>
<proteinExistence type="predicted"/>
<evidence type="ECO:0000313" key="13">
    <source>
        <dbReference type="Proteomes" id="UP001343724"/>
    </source>
</evidence>
<dbReference type="CDD" id="cd16917">
    <property type="entry name" value="HATPase_UhpB-NarQ-NarX-like"/>
    <property type="match status" value="1"/>
</dbReference>
<dbReference type="SUPFAM" id="SSF55874">
    <property type="entry name" value="ATPase domain of HSP90 chaperone/DNA topoisomerase II/histidine kinase"/>
    <property type="match status" value="1"/>
</dbReference>
<dbReference type="EC" id="2.7.13.3" evidence="2"/>
<dbReference type="InterPro" id="IPR050482">
    <property type="entry name" value="Sensor_HK_TwoCompSys"/>
</dbReference>
<feature type="domain" description="Histidine kinase/HSP90-like ATPase" evidence="10">
    <location>
        <begin position="288"/>
        <end position="384"/>
    </location>
</feature>
<accession>A0ABU6J2N5</accession>
<evidence type="ECO:0000256" key="9">
    <source>
        <dbReference type="SAM" id="Phobius"/>
    </source>
</evidence>
<feature type="transmembrane region" description="Helical" evidence="9">
    <location>
        <begin position="115"/>
        <end position="137"/>
    </location>
</feature>
<dbReference type="Pfam" id="PF07730">
    <property type="entry name" value="HisKA_3"/>
    <property type="match status" value="1"/>
</dbReference>
<comment type="catalytic activity">
    <reaction evidence="1">
        <text>ATP + protein L-histidine = ADP + protein N-phospho-L-histidine.</text>
        <dbReference type="EC" id="2.7.13.3"/>
    </reaction>
</comment>
<feature type="domain" description="Signal transduction histidine kinase subgroup 3 dimerisation and phosphoacceptor" evidence="11">
    <location>
        <begin position="185"/>
        <end position="250"/>
    </location>
</feature>
<dbReference type="InterPro" id="IPR003594">
    <property type="entry name" value="HATPase_dom"/>
</dbReference>
<dbReference type="Proteomes" id="UP001343724">
    <property type="component" value="Unassembled WGS sequence"/>
</dbReference>
<dbReference type="RefSeq" id="WP_326455231.1">
    <property type="nucleotide sequence ID" value="NZ_JAYMFH010000024.1"/>
</dbReference>
<evidence type="ECO:0000256" key="1">
    <source>
        <dbReference type="ARBA" id="ARBA00000085"/>
    </source>
</evidence>
<organism evidence="12 13">
    <name type="scientific">Adlercreutzia shanghongiae</name>
    <dbReference type="NCBI Taxonomy" id="3111773"/>
    <lineage>
        <taxon>Bacteria</taxon>
        <taxon>Bacillati</taxon>
        <taxon>Actinomycetota</taxon>
        <taxon>Coriobacteriia</taxon>
        <taxon>Eggerthellales</taxon>
        <taxon>Eggerthellaceae</taxon>
        <taxon>Adlercreutzia</taxon>
    </lineage>
</organism>
<keyword evidence="9" id="KW-0812">Transmembrane</keyword>
<evidence type="ECO:0000259" key="11">
    <source>
        <dbReference type="Pfam" id="PF07730"/>
    </source>
</evidence>
<dbReference type="Pfam" id="PF02518">
    <property type="entry name" value="HATPase_c"/>
    <property type="match status" value="1"/>
</dbReference>
<evidence type="ECO:0000259" key="10">
    <source>
        <dbReference type="Pfam" id="PF02518"/>
    </source>
</evidence>
<gene>
    <name evidence="12" type="ORF">VJ920_11725</name>
</gene>
<keyword evidence="13" id="KW-1185">Reference proteome</keyword>
<dbReference type="Gene3D" id="1.20.5.1930">
    <property type="match status" value="1"/>
</dbReference>
<keyword evidence="8" id="KW-0902">Two-component regulatory system</keyword>
<keyword evidence="5" id="KW-0547">Nucleotide-binding</keyword>
<evidence type="ECO:0000256" key="2">
    <source>
        <dbReference type="ARBA" id="ARBA00012438"/>
    </source>
</evidence>
<evidence type="ECO:0000256" key="8">
    <source>
        <dbReference type="ARBA" id="ARBA00023012"/>
    </source>
</evidence>
<evidence type="ECO:0000256" key="5">
    <source>
        <dbReference type="ARBA" id="ARBA00022741"/>
    </source>
</evidence>
<feature type="transmembrane region" description="Helical" evidence="9">
    <location>
        <begin position="67"/>
        <end position="95"/>
    </location>
</feature>
<evidence type="ECO:0000256" key="7">
    <source>
        <dbReference type="ARBA" id="ARBA00022840"/>
    </source>
</evidence>
<dbReference type="EMBL" id="JAYMFH010000024">
    <property type="protein sequence ID" value="MEC4295974.1"/>
    <property type="molecule type" value="Genomic_DNA"/>
</dbReference>
<keyword evidence="6 12" id="KW-0418">Kinase</keyword>
<comment type="caution">
    <text evidence="12">The sequence shown here is derived from an EMBL/GenBank/DDBJ whole genome shotgun (WGS) entry which is preliminary data.</text>
</comment>
<keyword evidence="9" id="KW-1133">Transmembrane helix</keyword>
<keyword evidence="9" id="KW-0472">Membrane</keyword>
<dbReference type="PANTHER" id="PTHR24421:SF10">
    <property type="entry name" value="NITRATE_NITRITE SENSOR PROTEIN NARQ"/>
    <property type="match status" value="1"/>
</dbReference>
<dbReference type="InterPro" id="IPR036890">
    <property type="entry name" value="HATPase_C_sf"/>
</dbReference>
<evidence type="ECO:0000313" key="12">
    <source>
        <dbReference type="EMBL" id="MEC4295974.1"/>
    </source>
</evidence>
<keyword evidence="3" id="KW-0597">Phosphoprotein</keyword>
<dbReference type="GO" id="GO:0016301">
    <property type="term" value="F:kinase activity"/>
    <property type="evidence" value="ECO:0007669"/>
    <property type="project" value="UniProtKB-KW"/>
</dbReference>
<sequence length="388" mass="40501">MSRFSPGPAVRPYNGPMDRAIDNTVLLALGIPVMLLAPVGPASVAALLSAVCAACALELARRAPVRIAVAVALLAAAAVVPPWGAFAAIAAYAAWAFHLRGLRWAWPLPLACTAAAGHFTLAAAALALGLLACLMGWRARRNAEERERLRSLRDAVQEERLVLAERARDLAERQDLEVNCAVLDERARIAREIHDNVGHLLTRSVLQVQAAGVAHGAAAPVARDLDAVAATLHEALNTVRASVHDLHDAALDTRTALETLVTEFPGVAGTLSFQADALPRPIGLAVLAIVREALSNAASHGQARHATVRVTEFPRFYQLVVEDDGRAGSASAGSAASTDVGAASAGLGLTSMAERARALGGTFSFTPLAAPHAGSRVFATFPKPQEDA</sequence>
<feature type="transmembrane region" description="Helical" evidence="9">
    <location>
        <begin position="20"/>
        <end position="37"/>
    </location>
</feature>
<dbReference type="InterPro" id="IPR011712">
    <property type="entry name" value="Sig_transdc_His_kin_sub3_dim/P"/>
</dbReference>
<keyword evidence="7" id="KW-0067">ATP-binding</keyword>
<dbReference type="PANTHER" id="PTHR24421">
    <property type="entry name" value="NITRATE/NITRITE SENSOR PROTEIN NARX-RELATED"/>
    <property type="match status" value="1"/>
</dbReference>
<name>A0ABU6J2N5_9ACTN</name>
<dbReference type="Gene3D" id="3.30.565.10">
    <property type="entry name" value="Histidine kinase-like ATPase, C-terminal domain"/>
    <property type="match status" value="1"/>
</dbReference>
<keyword evidence="4" id="KW-0808">Transferase</keyword>
<reference evidence="12 13" key="1">
    <citation type="submission" date="2024-01" db="EMBL/GenBank/DDBJ databases">
        <title>novel species in genus Adlercreutzia.</title>
        <authorList>
            <person name="Liu X."/>
        </authorList>
    </citation>
    <scope>NUCLEOTIDE SEQUENCE [LARGE SCALE GENOMIC DNA]</scope>
    <source>
        <strain evidence="12 13">R22</strain>
    </source>
</reference>
<evidence type="ECO:0000256" key="6">
    <source>
        <dbReference type="ARBA" id="ARBA00022777"/>
    </source>
</evidence>